<dbReference type="InterPro" id="IPR023395">
    <property type="entry name" value="MCP_dom_sf"/>
</dbReference>
<evidence type="ECO:0000256" key="3">
    <source>
        <dbReference type="ARBA" id="ARBA00022448"/>
    </source>
</evidence>
<dbReference type="Pfam" id="PF00153">
    <property type="entry name" value="Mito_carr"/>
    <property type="match status" value="3"/>
</dbReference>
<comment type="caution">
    <text evidence="10">The sequence shown here is derived from an EMBL/GenBank/DDBJ whole genome shotgun (WGS) entry which is preliminary data.</text>
</comment>
<feature type="repeat" description="Solcar" evidence="8">
    <location>
        <begin position="122"/>
        <end position="232"/>
    </location>
</feature>
<sequence length="341" mass="35719">MATSAPSKGSRNELAANLVASTVTGMIVITLTNPIDCLKCRWQVAGGSRPGHTLGGFVRTLVVQEGIWSGLWKVGLGPNILAMGCSVGLRNGFYPTIRDGMGRLRDSFSGAPLRSGEATEKVGPTGMFVSGLLAGMCGYFIASPLMQVKTQMQAEAGKLGPDGCYQSGARQGQPPSYRNSFQALSSLAASGAAEGGMLGALRILWRGASLIVGRGAVLSASQLAAYDGSKTSLRAQGVLSDGPVLHVTASLIAAVVCTTCAMPLDVVQTMYHSSHSLGGESYERYGQRGPIGCAATLLRESGPTIFFRGWVPAFGRLAPTTVMSFYIYEQLRHVVGIGYLD</sequence>
<dbReference type="PROSITE" id="PS50920">
    <property type="entry name" value="SOLCAR"/>
    <property type="match status" value="2"/>
</dbReference>
<keyword evidence="4 8" id="KW-0812">Transmembrane</keyword>
<dbReference type="PANTHER" id="PTHR45618">
    <property type="entry name" value="MITOCHONDRIAL DICARBOXYLATE CARRIER-RELATED"/>
    <property type="match status" value="1"/>
</dbReference>
<gene>
    <name evidence="10" type="ORF">PGLA1383_LOCUS9405</name>
</gene>
<evidence type="ECO:0000313" key="10">
    <source>
        <dbReference type="EMBL" id="CAE8590689.1"/>
    </source>
</evidence>
<proteinExistence type="inferred from homology"/>
<dbReference type="Proteomes" id="UP000654075">
    <property type="component" value="Unassembled WGS sequence"/>
</dbReference>
<keyword evidence="3 9" id="KW-0813">Transport</keyword>
<organism evidence="10 11">
    <name type="scientific">Polarella glacialis</name>
    <name type="common">Dinoflagellate</name>
    <dbReference type="NCBI Taxonomy" id="89957"/>
    <lineage>
        <taxon>Eukaryota</taxon>
        <taxon>Sar</taxon>
        <taxon>Alveolata</taxon>
        <taxon>Dinophyceae</taxon>
        <taxon>Suessiales</taxon>
        <taxon>Suessiaceae</taxon>
        <taxon>Polarella</taxon>
    </lineage>
</organism>
<protein>
    <recommendedName>
        <fullName evidence="12">Mitochondrial carrier protein</fullName>
    </recommendedName>
</protein>
<reference evidence="10" key="1">
    <citation type="submission" date="2021-02" db="EMBL/GenBank/DDBJ databases">
        <authorList>
            <person name="Dougan E. K."/>
            <person name="Rhodes N."/>
            <person name="Thang M."/>
            <person name="Chan C."/>
        </authorList>
    </citation>
    <scope>NUCLEOTIDE SEQUENCE</scope>
</reference>
<feature type="repeat" description="Solcar" evidence="8">
    <location>
        <begin position="241"/>
        <end position="334"/>
    </location>
</feature>
<name>A0A813DWI2_POLGL</name>
<dbReference type="Gene3D" id="1.50.40.10">
    <property type="entry name" value="Mitochondrial carrier domain"/>
    <property type="match status" value="2"/>
</dbReference>
<dbReference type="EMBL" id="CAJNNV010004409">
    <property type="protein sequence ID" value="CAE8590689.1"/>
    <property type="molecule type" value="Genomic_DNA"/>
</dbReference>
<evidence type="ECO:0000256" key="1">
    <source>
        <dbReference type="ARBA" id="ARBA00004141"/>
    </source>
</evidence>
<keyword evidence="5" id="KW-0677">Repeat</keyword>
<evidence type="ECO:0008006" key="12">
    <source>
        <dbReference type="Google" id="ProtNLM"/>
    </source>
</evidence>
<keyword evidence="6" id="KW-1133">Transmembrane helix</keyword>
<evidence type="ECO:0000256" key="2">
    <source>
        <dbReference type="ARBA" id="ARBA00006375"/>
    </source>
</evidence>
<comment type="similarity">
    <text evidence="2 9">Belongs to the mitochondrial carrier (TC 2.A.29) family.</text>
</comment>
<dbReference type="AlphaFoldDB" id="A0A813DWI2"/>
<dbReference type="InterPro" id="IPR050391">
    <property type="entry name" value="Mito_Metabolite_Transporter"/>
</dbReference>
<evidence type="ECO:0000256" key="7">
    <source>
        <dbReference type="ARBA" id="ARBA00023136"/>
    </source>
</evidence>
<evidence type="ECO:0000256" key="8">
    <source>
        <dbReference type="PROSITE-ProRule" id="PRU00282"/>
    </source>
</evidence>
<accession>A0A813DWI2</accession>
<evidence type="ECO:0000256" key="5">
    <source>
        <dbReference type="ARBA" id="ARBA00022737"/>
    </source>
</evidence>
<dbReference type="InterPro" id="IPR018108">
    <property type="entry name" value="MCP_transmembrane"/>
</dbReference>
<keyword evidence="7 8" id="KW-0472">Membrane</keyword>
<dbReference type="OMA" id="VFYRGWT"/>
<evidence type="ECO:0000256" key="6">
    <source>
        <dbReference type="ARBA" id="ARBA00022989"/>
    </source>
</evidence>
<evidence type="ECO:0000313" key="11">
    <source>
        <dbReference type="Proteomes" id="UP000654075"/>
    </source>
</evidence>
<dbReference type="OrthoDB" id="434375at2759"/>
<evidence type="ECO:0000256" key="4">
    <source>
        <dbReference type="ARBA" id="ARBA00022692"/>
    </source>
</evidence>
<dbReference type="GO" id="GO:0016020">
    <property type="term" value="C:membrane"/>
    <property type="evidence" value="ECO:0007669"/>
    <property type="project" value="UniProtKB-SubCell"/>
</dbReference>
<comment type="subcellular location">
    <subcellularLocation>
        <location evidence="1">Membrane</location>
        <topology evidence="1">Multi-pass membrane protein</topology>
    </subcellularLocation>
</comment>
<evidence type="ECO:0000256" key="9">
    <source>
        <dbReference type="RuleBase" id="RU000488"/>
    </source>
</evidence>
<dbReference type="SUPFAM" id="SSF103506">
    <property type="entry name" value="Mitochondrial carrier"/>
    <property type="match status" value="1"/>
</dbReference>
<keyword evidence="11" id="KW-1185">Reference proteome</keyword>